<evidence type="ECO:0000313" key="4">
    <source>
        <dbReference type="EMBL" id="CUU56803.1"/>
    </source>
</evidence>
<reference evidence="5" key="1">
    <citation type="submission" date="2015-11" db="EMBL/GenBank/DDBJ databases">
        <authorList>
            <person name="Varghese N."/>
        </authorList>
    </citation>
    <scope>NUCLEOTIDE SEQUENCE [LARGE SCALE GENOMIC DNA]</scope>
    <source>
        <strain evidence="5">DSM 45899</strain>
    </source>
</reference>
<protein>
    <submittedName>
        <fullName evidence="4">Precorrin-6A/cobalt-precorrin-6A reductase</fullName>
    </submittedName>
</protein>
<gene>
    <name evidence="4" type="ORF">Ga0074812_10922</name>
</gene>
<evidence type="ECO:0000256" key="1">
    <source>
        <dbReference type="ARBA" id="ARBA00004953"/>
    </source>
</evidence>
<dbReference type="PROSITE" id="PS51014">
    <property type="entry name" value="COBK_CBIJ"/>
    <property type="match status" value="1"/>
</dbReference>
<dbReference type="GO" id="GO:0009236">
    <property type="term" value="P:cobalamin biosynthetic process"/>
    <property type="evidence" value="ECO:0007669"/>
    <property type="project" value="UniProtKB-UniPathway"/>
</dbReference>
<dbReference type="EMBL" id="FAOZ01000009">
    <property type="protein sequence ID" value="CUU56803.1"/>
    <property type="molecule type" value="Genomic_DNA"/>
</dbReference>
<dbReference type="RefSeq" id="WP_091277594.1">
    <property type="nucleotide sequence ID" value="NZ_FAOZ01000009.1"/>
</dbReference>
<sequence length="303" mass="31124">MRVLILGGTREARDLAAALVAEQGMDVVSSLAGRVRDPALPAGETVIGGFGGVSGLRAFLRDRAIDVVVDATHPFAARMSAHAVAACAAPSPALDDAGSAHSGSTHSGGTHSGGVWAGGVWAGGAGSAVPLLRLARPGWQARPGDDWYRVGDLAAAADRARELCPPGGAVFVTTGRRELAPFAADPDRHYLIRAVDPPTDTLPSRHTVLLDRGPYTVEGETRLLREHGIRVLVTKDSGGTLTVAKLDAARTLGVPVVMVDRPAGAGQVPPTWPGVAGILIALRELAAGPTAESPPSSASIRRQ</sequence>
<dbReference type="PANTHER" id="PTHR36925">
    <property type="entry name" value="COBALT-PRECORRIN-6A REDUCTASE"/>
    <property type="match status" value="1"/>
</dbReference>
<evidence type="ECO:0000313" key="5">
    <source>
        <dbReference type="Proteomes" id="UP000198802"/>
    </source>
</evidence>
<evidence type="ECO:0000256" key="2">
    <source>
        <dbReference type="ARBA" id="ARBA00022573"/>
    </source>
</evidence>
<dbReference type="Pfam" id="PF02571">
    <property type="entry name" value="CbiJ"/>
    <property type="match status" value="2"/>
</dbReference>
<dbReference type="PANTHER" id="PTHR36925:SF1">
    <property type="entry name" value="COBALT-PRECORRIN-6A REDUCTASE"/>
    <property type="match status" value="1"/>
</dbReference>
<organism evidence="4 5">
    <name type="scientific">Parafrankia irregularis</name>
    <dbReference type="NCBI Taxonomy" id="795642"/>
    <lineage>
        <taxon>Bacteria</taxon>
        <taxon>Bacillati</taxon>
        <taxon>Actinomycetota</taxon>
        <taxon>Actinomycetes</taxon>
        <taxon>Frankiales</taxon>
        <taxon>Frankiaceae</taxon>
        <taxon>Parafrankia</taxon>
    </lineage>
</organism>
<name>A0A0S4QMY6_9ACTN</name>
<keyword evidence="2" id="KW-0169">Cobalamin biosynthesis</keyword>
<keyword evidence="5" id="KW-1185">Reference proteome</keyword>
<accession>A0A0S4QMY6</accession>
<evidence type="ECO:0000256" key="3">
    <source>
        <dbReference type="ARBA" id="ARBA00023002"/>
    </source>
</evidence>
<proteinExistence type="predicted"/>
<comment type="pathway">
    <text evidence="1">Cofactor biosynthesis; adenosylcobalamin biosynthesis.</text>
</comment>
<dbReference type="GO" id="GO:0016994">
    <property type="term" value="F:precorrin-6A reductase activity"/>
    <property type="evidence" value="ECO:0007669"/>
    <property type="project" value="InterPro"/>
</dbReference>
<dbReference type="InterPro" id="IPR003723">
    <property type="entry name" value="Precorrin-6x_reduct"/>
</dbReference>
<keyword evidence="3" id="KW-0560">Oxidoreductase</keyword>
<dbReference type="UniPathway" id="UPA00148"/>
<dbReference type="AlphaFoldDB" id="A0A0S4QMY6"/>
<dbReference type="Proteomes" id="UP000198802">
    <property type="component" value="Unassembled WGS sequence"/>
</dbReference>